<evidence type="ECO:0000313" key="1">
    <source>
        <dbReference type="EMBL" id="PVX28355.1"/>
    </source>
</evidence>
<accession>A0A2U0SAQ1</accession>
<organism evidence="1 2">
    <name type="scientific">Sphingomonas pokkalii</name>
    <dbReference type="NCBI Taxonomy" id="2175090"/>
    <lineage>
        <taxon>Bacteria</taxon>
        <taxon>Pseudomonadati</taxon>
        <taxon>Pseudomonadota</taxon>
        <taxon>Alphaproteobacteria</taxon>
        <taxon>Sphingomonadales</taxon>
        <taxon>Sphingomonadaceae</taxon>
        <taxon>Sphingomonas</taxon>
    </lineage>
</organism>
<protein>
    <submittedName>
        <fullName evidence="1">Uncharacterized protein</fullName>
    </submittedName>
</protein>
<dbReference type="OrthoDB" id="7186822at2"/>
<gene>
    <name evidence="1" type="ORF">DD559_02555</name>
</gene>
<name>A0A2U0SAQ1_9SPHN</name>
<keyword evidence="2" id="KW-1185">Reference proteome</keyword>
<sequence>MFGLSSLARSFVNPLNLASLAMGPAGWASLAVRTLGTAIAKEVLQQLGQQLGLPQSAINLVQDGFSMATGSVGGPATIAEAVASLAQNFDLSPSQQGELQRAAESDSRDMYQQLSEAFQNGEALAKAQSARSGKARSWLQAIADSMAAEMDRKVQDMDKLARAMDKQGSNRSVKTNTDLQVAGQEFSLMMNTTGTVIKTIGEGLSGMARKQ</sequence>
<dbReference type="Proteomes" id="UP000245890">
    <property type="component" value="Unassembled WGS sequence"/>
</dbReference>
<reference evidence="1 2" key="1">
    <citation type="submission" date="2018-05" db="EMBL/GenBank/DDBJ databases">
        <title>Description of Sphingomonas pokkalii sp nov, isolated from the rhizosphere of saline tolerant pokkali rice and its draft genome analysis.</title>
        <authorList>
            <person name="Menon R."/>
            <person name="Kumari S."/>
            <person name="Rameshkumar N."/>
        </authorList>
    </citation>
    <scope>NUCLEOTIDE SEQUENCE [LARGE SCALE GENOMIC DNA]</scope>
    <source>
        <strain evidence="1 2">L3B27</strain>
    </source>
</reference>
<proteinExistence type="predicted"/>
<evidence type="ECO:0000313" key="2">
    <source>
        <dbReference type="Proteomes" id="UP000245890"/>
    </source>
</evidence>
<comment type="caution">
    <text evidence="1">The sequence shown here is derived from an EMBL/GenBank/DDBJ whole genome shotgun (WGS) entry which is preliminary data.</text>
</comment>
<dbReference type="RefSeq" id="WP_116467806.1">
    <property type="nucleotide sequence ID" value="NZ_QENQ01000001.1"/>
</dbReference>
<dbReference type="AlphaFoldDB" id="A0A2U0SAQ1"/>
<dbReference type="EMBL" id="QENQ01000001">
    <property type="protein sequence ID" value="PVX28355.1"/>
    <property type="molecule type" value="Genomic_DNA"/>
</dbReference>